<evidence type="ECO:0000313" key="2">
    <source>
        <dbReference type="EMBL" id="TQM66118.1"/>
    </source>
</evidence>
<evidence type="ECO:0000256" key="1">
    <source>
        <dbReference type="SAM" id="MobiDB-lite"/>
    </source>
</evidence>
<keyword evidence="3" id="KW-1185">Reference proteome</keyword>
<evidence type="ECO:0000313" key="3">
    <source>
        <dbReference type="Proteomes" id="UP000318331"/>
    </source>
</evidence>
<protein>
    <recommendedName>
        <fullName evidence="4">Activator of Hsp90 ATPase-like protein</fullName>
    </recommendedName>
</protein>
<proteinExistence type="predicted"/>
<feature type="region of interest" description="Disordered" evidence="1">
    <location>
        <begin position="1"/>
        <end position="34"/>
    </location>
</feature>
<dbReference type="EMBL" id="VFPN01000001">
    <property type="protein sequence ID" value="TQM66118.1"/>
    <property type="molecule type" value="Genomic_DNA"/>
</dbReference>
<evidence type="ECO:0008006" key="4">
    <source>
        <dbReference type="Google" id="ProtNLM"/>
    </source>
</evidence>
<organism evidence="2 3">
    <name type="scientific">Klugiella xanthotipulae</name>
    <dbReference type="NCBI Taxonomy" id="244735"/>
    <lineage>
        <taxon>Bacteria</taxon>
        <taxon>Bacillati</taxon>
        <taxon>Actinomycetota</taxon>
        <taxon>Actinomycetes</taxon>
        <taxon>Micrococcales</taxon>
        <taxon>Microbacteriaceae</taxon>
        <taxon>Klugiella</taxon>
    </lineage>
</organism>
<comment type="caution">
    <text evidence="2">The sequence shown here is derived from an EMBL/GenBank/DDBJ whole genome shotgun (WGS) entry which is preliminary data.</text>
</comment>
<reference evidence="2 3" key="1">
    <citation type="submission" date="2019-06" db="EMBL/GenBank/DDBJ databases">
        <title>Sequencing the genomes of 1000 actinobacteria strains.</title>
        <authorList>
            <person name="Klenk H.-P."/>
        </authorList>
    </citation>
    <scope>NUCLEOTIDE SEQUENCE [LARGE SCALE GENOMIC DNA]</scope>
    <source>
        <strain evidence="2 3">DSM 18031</strain>
    </source>
</reference>
<accession>A0A543I6B2</accession>
<dbReference type="Proteomes" id="UP000318331">
    <property type="component" value="Unassembled WGS sequence"/>
</dbReference>
<name>A0A543I6B2_9MICO</name>
<dbReference type="AlphaFoldDB" id="A0A543I6B2"/>
<gene>
    <name evidence="2" type="ORF">FB466_0945</name>
</gene>
<sequence length="278" mass="30235">MRSLVRPPRLPSPGRASWHSSSPAATAAPTTTTTGDFSSHIDDLFPTFCTKLTWERLGPLSLMFPLPVDRLSLYTVGMAQSSRIPAIERATERDWDDWLAFLDNIGASDLSHAEIAQAVFTRLNGSPANSGWWAQGVTIAYEQHIGRRIPGQSSAGDYAVSVTKTVSGTIEEGRERWLAFVRGRAEFGDVAITSGPTQSESEKWRYWRCGLEDGTRVTVSFTPKAAAAQAAGEGAPAKSLLAVNHTKLESIDEVEHWRALWKAVLAEFSGAHPATLPS</sequence>